<dbReference type="STRING" id="243090.RB2624"/>
<evidence type="ECO:0000313" key="3">
    <source>
        <dbReference type="EMBL" id="CAD72744.1"/>
    </source>
</evidence>
<dbReference type="NCBIfam" id="TIGR02595">
    <property type="entry name" value="PEP_CTERM"/>
    <property type="match status" value="1"/>
</dbReference>
<dbReference type="AlphaFoldDB" id="Q7UVI0"/>
<dbReference type="InParanoid" id="Q7UVI0"/>
<dbReference type="EMBL" id="BX294137">
    <property type="protein sequence ID" value="CAD72744.1"/>
    <property type="molecule type" value="Genomic_DNA"/>
</dbReference>
<reference evidence="3 4" key="1">
    <citation type="journal article" date="2003" name="Proc. Natl. Acad. Sci. U.S.A.">
        <title>Complete genome sequence of the marine planctomycete Pirellula sp. strain 1.</title>
        <authorList>
            <person name="Gloeckner F.O."/>
            <person name="Kube M."/>
            <person name="Bauer M."/>
            <person name="Teeling H."/>
            <person name="Lombardot T."/>
            <person name="Ludwig W."/>
            <person name="Gade D."/>
            <person name="Beck A."/>
            <person name="Borzym K."/>
            <person name="Heitmann K."/>
            <person name="Rabus R."/>
            <person name="Schlesner H."/>
            <person name="Amann R."/>
            <person name="Reinhardt R."/>
        </authorList>
    </citation>
    <scope>NUCLEOTIDE SEQUENCE [LARGE SCALE GENOMIC DNA]</scope>
    <source>
        <strain evidence="4">DSM 10527 / NCIMB 13988 / SH1</strain>
    </source>
</reference>
<evidence type="ECO:0000256" key="1">
    <source>
        <dbReference type="SAM" id="SignalP"/>
    </source>
</evidence>
<dbReference type="InterPro" id="IPR013424">
    <property type="entry name" value="Ice-binding_C"/>
</dbReference>
<dbReference type="OrthoDB" id="5432808at2"/>
<dbReference type="KEGG" id="rba:RB2624"/>
<protein>
    <recommendedName>
        <fullName evidence="2">Ice-binding protein C-terminal domain-containing protein</fullName>
    </recommendedName>
</protein>
<dbReference type="EnsemblBacteria" id="CAD72744">
    <property type="protein sequence ID" value="CAD72744"/>
    <property type="gene ID" value="RB2624"/>
</dbReference>
<sequence>MVTSLCYFSVLVMFQISKIYLAALCAVGFFAGSSNAAVTIVIDFDDVQADNSGSSQIEIGTSYSENGFNLTNPDNPPNFGALSYYQPGNGNYITGSGFAVFSDNPGSTVTLTEASAAEFSLTSIDIGKLTDGQTSPFSLTFVGQLAAGGTVVETETVSVTDNQFGTISFTTLNALSSVSWSQTPGHQFDNITLEVVAVPEPTSLAFLGAGLGFGVIRRVRRKRIDGVVA</sequence>
<accession>Q7UVI0</accession>
<feature type="signal peptide" evidence="1">
    <location>
        <begin position="1"/>
        <end position="36"/>
    </location>
</feature>
<keyword evidence="1" id="KW-0732">Signal</keyword>
<proteinExistence type="predicted"/>
<feature type="domain" description="Ice-binding protein C-terminal" evidence="2">
    <location>
        <begin position="197"/>
        <end position="221"/>
    </location>
</feature>
<evidence type="ECO:0000313" key="4">
    <source>
        <dbReference type="Proteomes" id="UP000001025"/>
    </source>
</evidence>
<name>Q7UVI0_RHOBA</name>
<organism evidence="3 4">
    <name type="scientific">Rhodopirellula baltica (strain DSM 10527 / NCIMB 13988 / SH1)</name>
    <dbReference type="NCBI Taxonomy" id="243090"/>
    <lineage>
        <taxon>Bacteria</taxon>
        <taxon>Pseudomonadati</taxon>
        <taxon>Planctomycetota</taxon>
        <taxon>Planctomycetia</taxon>
        <taxon>Pirellulales</taxon>
        <taxon>Pirellulaceae</taxon>
        <taxon>Rhodopirellula</taxon>
    </lineage>
</organism>
<dbReference type="Proteomes" id="UP000001025">
    <property type="component" value="Chromosome"/>
</dbReference>
<dbReference type="Pfam" id="PF07589">
    <property type="entry name" value="PEP-CTERM"/>
    <property type="match status" value="1"/>
</dbReference>
<keyword evidence="4" id="KW-1185">Reference proteome</keyword>
<gene>
    <name evidence="3" type="ordered locus">RB2624</name>
</gene>
<dbReference type="HOGENOM" id="CLU_1209024_0_0_0"/>
<evidence type="ECO:0000259" key="2">
    <source>
        <dbReference type="Pfam" id="PF07589"/>
    </source>
</evidence>
<feature type="chain" id="PRO_5004292414" description="Ice-binding protein C-terminal domain-containing protein" evidence="1">
    <location>
        <begin position="37"/>
        <end position="229"/>
    </location>
</feature>